<dbReference type="Proteomes" id="UP000655589">
    <property type="component" value="Unassembled WGS sequence"/>
</dbReference>
<dbReference type="EMBL" id="BMPT01000006">
    <property type="protein sequence ID" value="GGM23975.1"/>
    <property type="molecule type" value="Genomic_DNA"/>
</dbReference>
<reference evidence="1" key="2">
    <citation type="submission" date="2020-09" db="EMBL/GenBank/DDBJ databases">
        <authorList>
            <person name="Sun Q."/>
            <person name="Ohkuma M."/>
        </authorList>
    </citation>
    <scope>NUCLEOTIDE SEQUENCE</scope>
    <source>
        <strain evidence="1">JCM 3051</strain>
    </source>
</reference>
<reference evidence="1" key="1">
    <citation type="journal article" date="2014" name="Int. J. Syst. Evol. Microbiol.">
        <title>Complete genome sequence of Corynebacterium casei LMG S-19264T (=DSM 44701T), isolated from a smear-ripened cheese.</title>
        <authorList>
            <consortium name="US DOE Joint Genome Institute (JGI-PGF)"/>
            <person name="Walter F."/>
            <person name="Albersmeier A."/>
            <person name="Kalinowski J."/>
            <person name="Ruckert C."/>
        </authorList>
    </citation>
    <scope>NUCLEOTIDE SEQUENCE</scope>
    <source>
        <strain evidence="1">JCM 3051</strain>
    </source>
</reference>
<evidence type="ECO:0000313" key="2">
    <source>
        <dbReference type="Proteomes" id="UP000655589"/>
    </source>
</evidence>
<comment type="caution">
    <text evidence="1">The sequence shown here is derived from an EMBL/GenBank/DDBJ whole genome shotgun (WGS) entry which is preliminary data.</text>
</comment>
<evidence type="ECO:0000313" key="1">
    <source>
        <dbReference type="EMBL" id="GGM23975.1"/>
    </source>
</evidence>
<sequence>MATNSRIPAVERATGRSWDEWLAFFETIGAARLSHHDIATAVLYELDGTGLENPAWWAQSASVAYEQHIGRRIPGQRPDGTFQASVSKATSLAMAPLMDAWTAFAAEDDDVRAFLSADPRVSGTDKRISWRAKGHDGESVVVISEPKKDGAASLVVQLLGTATPERNEEAREQWRAVVERFLAGASPAAP</sequence>
<name>A0A8H9GGV1_9MICO</name>
<evidence type="ECO:0008006" key="3">
    <source>
        <dbReference type="Google" id="ProtNLM"/>
    </source>
</evidence>
<dbReference type="AlphaFoldDB" id="A0A8H9GGV1"/>
<keyword evidence="2" id="KW-1185">Reference proteome</keyword>
<organism evidence="1 2">
    <name type="scientific">Promicromonospora citrea</name>
    <dbReference type="NCBI Taxonomy" id="43677"/>
    <lineage>
        <taxon>Bacteria</taxon>
        <taxon>Bacillati</taxon>
        <taxon>Actinomycetota</taxon>
        <taxon>Actinomycetes</taxon>
        <taxon>Micrococcales</taxon>
        <taxon>Promicromonosporaceae</taxon>
        <taxon>Promicromonospora</taxon>
    </lineage>
</organism>
<proteinExistence type="predicted"/>
<protein>
    <recommendedName>
        <fullName evidence="3">DUF4287 domain-containing protein</fullName>
    </recommendedName>
</protein>
<dbReference type="RefSeq" id="WP_171104909.1">
    <property type="nucleotide sequence ID" value="NZ_BMPT01000006.1"/>
</dbReference>
<gene>
    <name evidence="1" type="ORF">GCM10010102_19570</name>
</gene>
<accession>A0A8H9GGV1</accession>